<feature type="transmembrane region" description="Helical" evidence="1">
    <location>
        <begin position="6"/>
        <end position="25"/>
    </location>
</feature>
<accession>A0ABX7YMC9</accession>
<reference evidence="2 3" key="1">
    <citation type="submission" date="2021-04" db="EMBL/GenBank/DDBJ databases">
        <title>Complete genome sequence of a novel Streptococcus species.</title>
        <authorList>
            <person name="Teng J.L.L."/>
        </authorList>
    </citation>
    <scope>NUCLEOTIDE SEQUENCE [LARGE SCALE GENOMIC DNA]</scope>
    <source>
        <strain evidence="2 3">HKU75</strain>
    </source>
</reference>
<keyword evidence="1" id="KW-0812">Transmembrane</keyword>
<name>A0ABX7YMC9_9STRE</name>
<gene>
    <name evidence="2" type="ORF">INT76_03640</name>
</gene>
<dbReference type="RefSeq" id="WP_212572302.1">
    <property type="nucleotide sequence ID" value="NZ_CP073084.1"/>
</dbReference>
<keyword evidence="1" id="KW-1133">Transmembrane helix</keyword>
<sequence length="189" mass="21593">MQISIIDIINLLLSLGTAIFSIYVFQREQREKRFQTDIIIRAVVPTERQSAEVTGVTYVEMMLVNRSTLPTAIIDIELKIIPPRSHPKDLIIGKVLKGPNKITLGGFNHGQQDEPQLSDTFPVSIPPLESRNVVLAFQTEWIRSIKSIEDLRLKATFIDRGKSKQISIASEELKEKLITMRDWLWLTKL</sequence>
<proteinExistence type="predicted"/>
<evidence type="ECO:0000313" key="3">
    <source>
        <dbReference type="Proteomes" id="UP000677616"/>
    </source>
</evidence>
<evidence type="ECO:0000313" key="2">
    <source>
        <dbReference type="EMBL" id="QUE54986.1"/>
    </source>
</evidence>
<organism evidence="2 3">
    <name type="scientific">Streptococcus oriscaviae</name>
    <dbReference type="NCBI Taxonomy" id="2781599"/>
    <lineage>
        <taxon>Bacteria</taxon>
        <taxon>Bacillati</taxon>
        <taxon>Bacillota</taxon>
        <taxon>Bacilli</taxon>
        <taxon>Lactobacillales</taxon>
        <taxon>Streptococcaceae</taxon>
        <taxon>Streptococcus</taxon>
    </lineage>
</organism>
<keyword evidence="3" id="KW-1185">Reference proteome</keyword>
<evidence type="ECO:0000256" key="1">
    <source>
        <dbReference type="SAM" id="Phobius"/>
    </source>
</evidence>
<dbReference type="Proteomes" id="UP000677616">
    <property type="component" value="Chromosome"/>
</dbReference>
<keyword evidence="1" id="KW-0472">Membrane</keyword>
<protein>
    <submittedName>
        <fullName evidence="2">Uncharacterized protein</fullName>
    </submittedName>
</protein>
<dbReference type="EMBL" id="CP073084">
    <property type="protein sequence ID" value="QUE54986.1"/>
    <property type="molecule type" value="Genomic_DNA"/>
</dbReference>